<feature type="chain" id="PRO_5001853215" evidence="1">
    <location>
        <begin position="19"/>
        <end position="162"/>
    </location>
</feature>
<evidence type="ECO:0000313" key="3">
    <source>
        <dbReference type="EMBL" id="BAP68977.1"/>
    </source>
</evidence>
<dbReference type="Pfam" id="PF07727">
    <property type="entry name" value="RVT_2"/>
    <property type="match status" value="1"/>
</dbReference>
<evidence type="ECO:0000256" key="1">
    <source>
        <dbReference type="SAM" id="SignalP"/>
    </source>
</evidence>
<name>A0A090BBK9_HYAAE</name>
<evidence type="ECO:0000259" key="2">
    <source>
        <dbReference type="Pfam" id="PF07727"/>
    </source>
</evidence>
<accession>A0A090BBK9</accession>
<dbReference type="EMBL" id="AB922401">
    <property type="protein sequence ID" value="BAP68977.1"/>
    <property type="molecule type" value="mRNA"/>
</dbReference>
<dbReference type="AlphaFoldDB" id="A0A090BBK9"/>
<dbReference type="InterPro" id="IPR013103">
    <property type="entry name" value="RVT_2"/>
</dbReference>
<gene>
    <name evidence="3" type="primary">HaRxLL93</name>
</gene>
<proteinExistence type="evidence at transcript level"/>
<feature type="domain" description="Reverse transcriptase Ty1/copia-type" evidence="2">
    <location>
        <begin position="3"/>
        <end position="155"/>
    </location>
</feature>
<protein>
    <submittedName>
        <fullName evidence="3">RxLR effector candidate protein</fullName>
    </submittedName>
</protein>
<keyword evidence="1" id="KW-0732">Signal</keyword>
<sequence>MVSIRIVFIFSILWRVPARPCDVPSAYIKASLEEYYKILVQIPPGMEFCDATLKKFGVNSVKDLALELERGIYGLNQSRSLRNELLVSTLVKIGFEQCITNSCVFYKADGSATVLLGVYVDNIIFTGTSMDAVDRILTGMNVLELRYLGALFEFLRHAFPPV</sequence>
<reference evidence="3" key="1">
    <citation type="journal article" date="2014" name="PLoS Pathog.">
        <title>Expression profiling during Arabidopsis/downy mildew interaction reveals a highly-expressed effector that attenuates responses to salicylic acid.</title>
        <authorList>
            <person name="Asai S."/>
            <person name="Rallapalli G."/>
            <person name="Piquerez S.J.M."/>
            <person name="Caillaud M.C."/>
            <person name="Furzer O.J."/>
            <person name="Ishaque N."/>
            <person name="Wirthmueller L."/>
            <person name="Fabro G."/>
            <person name="Shirasu K."/>
            <person name="Jones J.D.G."/>
        </authorList>
    </citation>
    <scope>NUCLEOTIDE SEQUENCE</scope>
    <source>
        <strain evidence="3">Emoy2</strain>
    </source>
</reference>
<feature type="non-terminal residue" evidence="3">
    <location>
        <position position="162"/>
    </location>
</feature>
<organism evidence="3">
    <name type="scientific">Hyaloperonospora arabidopsidis (strain Emoy2)</name>
    <name type="common">Downy mildew agent</name>
    <name type="synonym">Peronospora arabidopsidis</name>
    <dbReference type="NCBI Taxonomy" id="559515"/>
    <lineage>
        <taxon>Eukaryota</taxon>
        <taxon>Sar</taxon>
        <taxon>Stramenopiles</taxon>
        <taxon>Oomycota</taxon>
        <taxon>Peronosporomycetes</taxon>
        <taxon>Peronosporales</taxon>
        <taxon>Peronosporaceae</taxon>
        <taxon>Hyaloperonospora</taxon>
    </lineage>
</organism>
<feature type="signal peptide" evidence="1">
    <location>
        <begin position="1"/>
        <end position="18"/>
    </location>
</feature>